<accession>A0ACC3N5F0</accession>
<keyword evidence="2" id="KW-1185">Reference proteome</keyword>
<comment type="caution">
    <text evidence="1">The sequence shown here is derived from an EMBL/GenBank/DDBJ whole genome shotgun (WGS) entry which is preliminary data.</text>
</comment>
<evidence type="ECO:0000313" key="1">
    <source>
        <dbReference type="EMBL" id="KAK3709497.1"/>
    </source>
</evidence>
<dbReference type="EMBL" id="JAUTXU010000092">
    <property type="protein sequence ID" value="KAK3709497.1"/>
    <property type="molecule type" value="Genomic_DNA"/>
</dbReference>
<organism evidence="1 2">
    <name type="scientific">Vermiconidia calcicola</name>
    <dbReference type="NCBI Taxonomy" id="1690605"/>
    <lineage>
        <taxon>Eukaryota</taxon>
        <taxon>Fungi</taxon>
        <taxon>Dikarya</taxon>
        <taxon>Ascomycota</taxon>
        <taxon>Pezizomycotina</taxon>
        <taxon>Dothideomycetes</taxon>
        <taxon>Dothideomycetidae</taxon>
        <taxon>Mycosphaerellales</taxon>
        <taxon>Extremaceae</taxon>
        <taxon>Vermiconidia</taxon>
    </lineage>
</organism>
<protein>
    <submittedName>
        <fullName evidence="1">Uncharacterized protein</fullName>
    </submittedName>
</protein>
<sequence length="375" mass="41525">MAETVIDLTIEPIDHLSALPAELQHNIIGCLFASHEPDRAFKPRQSQSRYHTLNALAATCKILRAEVLGWALRFLVQHSDITRYQPRKTAKVQAKRDFLCGRDGLLKWAEKHCVFCGTKTSRSAIMMNGLHCCKECDRKEWPDKITKTDAKRDFGLNEHHLLPHQHHAGAAAKLLAKHPGGLPKLRYGAYTATGVQATIFLRHEVEALAKVAHGDLKAYLEKRQGDQDRRKQKTKETKAVNATGLSQPTPRNPDPDGYAAHLKRIAKKASPTVSAPNYIPYIGANDWVDNSTLHDSENEEMEELMKDIALKIEHGELDPLPPYAHPGSIATQKDATTYTTGITPNDGGFGPMSASWFEGHDATLPPSYGLEGLLG</sequence>
<name>A0ACC3N5F0_9PEZI</name>
<evidence type="ECO:0000313" key="2">
    <source>
        <dbReference type="Proteomes" id="UP001281147"/>
    </source>
</evidence>
<proteinExistence type="predicted"/>
<reference evidence="1" key="1">
    <citation type="submission" date="2023-07" db="EMBL/GenBank/DDBJ databases">
        <title>Black Yeasts Isolated from many extreme environments.</title>
        <authorList>
            <person name="Coleine C."/>
            <person name="Stajich J.E."/>
            <person name="Selbmann L."/>
        </authorList>
    </citation>
    <scope>NUCLEOTIDE SEQUENCE</scope>
    <source>
        <strain evidence="1">CCFEE 5714</strain>
    </source>
</reference>
<gene>
    <name evidence="1" type="ORF">LTR37_010870</name>
</gene>
<dbReference type="Proteomes" id="UP001281147">
    <property type="component" value="Unassembled WGS sequence"/>
</dbReference>